<dbReference type="OrthoDB" id="6583394at2759"/>
<protein>
    <submittedName>
        <fullName evidence="2">Uncharacterized protein LOC112692979</fullName>
    </submittedName>
</protein>
<organism evidence="1 2">
    <name type="scientific">Sipha flava</name>
    <name type="common">yellow sugarcane aphid</name>
    <dbReference type="NCBI Taxonomy" id="143950"/>
    <lineage>
        <taxon>Eukaryota</taxon>
        <taxon>Metazoa</taxon>
        <taxon>Ecdysozoa</taxon>
        <taxon>Arthropoda</taxon>
        <taxon>Hexapoda</taxon>
        <taxon>Insecta</taxon>
        <taxon>Pterygota</taxon>
        <taxon>Neoptera</taxon>
        <taxon>Paraneoptera</taxon>
        <taxon>Hemiptera</taxon>
        <taxon>Sternorrhyncha</taxon>
        <taxon>Aphidomorpha</taxon>
        <taxon>Aphidoidea</taxon>
        <taxon>Aphididae</taxon>
        <taxon>Sipha</taxon>
    </lineage>
</organism>
<dbReference type="RefSeq" id="XP_025423609.1">
    <property type="nucleotide sequence ID" value="XM_025567824.1"/>
</dbReference>
<keyword evidence="1" id="KW-1185">Reference proteome</keyword>
<accession>A0A8B8GK48</accession>
<dbReference type="GeneID" id="112692979"/>
<dbReference type="AlphaFoldDB" id="A0A8B8GK48"/>
<reference evidence="2" key="1">
    <citation type="submission" date="2025-08" db="UniProtKB">
        <authorList>
            <consortium name="RefSeq"/>
        </authorList>
    </citation>
    <scope>IDENTIFICATION</scope>
    <source>
        <tissue evidence="2">Whole body</tissue>
    </source>
</reference>
<dbReference type="Proteomes" id="UP000694846">
    <property type="component" value="Unplaced"/>
</dbReference>
<evidence type="ECO:0000313" key="2">
    <source>
        <dbReference type="RefSeq" id="XP_025423609.1"/>
    </source>
</evidence>
<proteinExistence type="predicted"/>
<evidence type="ECO:0000313" key="1">
    <source>
        <dbReference type="Proteomes" id="UP000694846"/>
    </source>
</evidence>
<name>A0A8B8GK48_9HEMI</name>
<sequence length="332" mass="39549">MKLFEQELDQFGINLRKLHDNVISSIKNDDVCLTKLASTKIIKLTKLWRTEILTMIDLWFGSEKIFCDEDDLFSRQIHQLSLVSQSITELRLREMHVRCEIMKINMALNDLNIIKNDFQKSKMFIYSNEIALKTYISKFIRQREVTIDADLHMTTAEINDMQKRTNSLVITDAKRKILDLETIENRITFVQDSMEHYIMMCDVLWCLLRTDRSMVNLKCELILHSIRVLQIIFDDIKLSEKWTINYNKDENPLESTVKKSTKVVKFEGYKSYSEAYENCSEMDKLTRITLNWKSQYHYSYKKQDEELIALSSLFSRYMDVVDYLQENYSEYN</sequence>
<gene>
    <name evidence="2" type="primary">LOC112692979</name>
</gene>